<dbReference type="Gene3D" id="2.60.120.260">
    <property type="entry name" value="Galactose-binding domain-like"/>
    <property type="match status" value="1"/>
</dbReference>
<sequence length="661" mass="72937">MRAADRPATTFRRARLLATSLLAAGALGAQAHAASPGAADPLTVQTGNDIPAHVSIPDPGADYIKREAMIPMRDGVKLFTVIVIPKNAHDAPILLTRTPYDAAKRATRNNSPSMLALLPQGDSGFVKAGYIRVFQDVRGKYGSQGDYVMTRPPIGPLNPSKTDDTTDAWDTIDWLVKNTPESNGRVGMLGSSYEGWTVVMALLHPHPALKAASPESPMVDGWMGDDWFHYGAFRQPGLDYFTEQMTARGTGEPIPRAGYDDYDNFLRAGSAGAFATMHGLDQLPFWQRMKAHPAWDAFWQGQALDHLVAKHPSDVPTLWEQGLWDQEDMWGAIHSWEALRKVGKGANNILVMGPWRHSQVNYDGSSLGRLNWNGDTALQYRQQILVPFFNQYLKPGSPKADVPAAAFIYNTGENHWDRFATWPLACDDGCGAPMTPLYLAADHGLSFDKPAADAGVDSYVSDPAKPVPYLSRPVAFADSARWKPWLTTDQREFATRPDVLVYETPVLTAPVRISGQPQADLFASTTGTDADWVVKLIDVQPDTVADDPSMGGYELPIAMDIFRGRYRTDFAHPSAIPANQVERYRFTLPPTNHVFQPGHRIMVQIQSSWFPLYDRNPQTFVPNIFDAKPSDYRAATMRVSHQGTEASAVWLPLVKAADTAH</sequence>
<organism evidence="4 5">
    <name type="scientific">Endosaccharibacter trunci</name>
    <dbReference type="NCBI Taxonomy" id="2812733"/>
    <lineage>
        <taxon>Bacteria</taxon>
        <taxon>Pseudomonadati</taxon>
        <taxon>Pseudomonadota</taxon>
        <taxon>Alphaproteobacteria</taxon>
        <taxon>Acetobacterales</taxon>
        <taxon>Acetobacteraceae</taxon>
        <taxon>Endosaccharibacter</taxon>
    </lineage>
</organism>
<dbReference type="Gene3D" id="1.10.3020.10">
    <property type="entry name" value="alpha-amino acid ester hydrolase ( Helical cap domain)"/>
    <property type="match status" value="1"/>
</dbReference>
<accession>A0ABT1W691</accession>
<evidence type="ECO:0000313" key="5">
    <source>
        <dbReference type="Proteomes" id="UP001524587"/>
    </source>
</evidence>
<dbReference type="SUPFAM" id="SSF49785">
    <property type="entry name" value="Galactose-binding domain-like"/>
    <property type="match status" value="1"/>
</dbReference>
<keyword evidence="1 4" id="KW-0378">Hydrolase</keyword>
<dbReference type="InterPro" id="IPR005674">
    <property type="entry name" value="CocE/Ser_esterase"/>
</dbReference>
<proteinExistence type="predicted"/>
<evidence type="ECO:0000259" key="3">
    <source>
        <dbReference type="SMART" id="SM00939"/>
    </source>
</evidence>
<dbReference type="Proteomes" id="UP001524587">
    <property type="component" value="Unassembled WGS sequence"/>
</dbReference>
<keyword evidence="5" id="KW-1185">Reference proteome</keyword>
<dbReference type="NCBIfam" id="TIGR00976">
    <property type="entry name" value="CocE_NonD"/>
    <property type="match status" value="1"/>
</dbReference>
<dbReference type="InterPro" id="IPR029058">
    <property type="entry name" value="AB_hydrolase_fold"/>
</dbReference>
<comment type="caution">
    <text evidence="4">The sequence shown here is derived from an EMBL/GenBank/DDBJ whole genome shotgun (WGS) entry which is preliminary data.</text>
</comment>
<evidence type="ECO:0000313" key="4">
    <source>
        <dbReference type="EMBL" id="MCQ8278273.1"/>
    </source>
</evidence>
<reference evidence="4 5" key="1">
    <citation type="submission" date="2022-06" db="EMBL/GenBank/DDBJ databases">
        <title>Endosaccharibacter gen. nov., sp. nov., endophytic bacteria isolated from sugarcane.</title>
        <authorList>
            <person name="Pitiwittayakul N."/>
            <person name="Yukphan P."/>
            <person name="Charoenyingcharoen P."/>
            <person name="Tanasupawat S."/>
        </authorList>
    </citation>
    <scope>NUCLEOTIDE SEQUENCE [LARGE SCALE GENOMIC DNA]</scope>
    <source>
        <strain evidence="4 5">KSS8</strain>
    </source>
</reference>
<evidence type="ECO:0000256" key="2">
    <source>
        <dbReference type="SAM" id="SignalP"/>
    </source>
</evidence>
<dbReference type="EMBL" id="JAMSKV010000005">
    <property type="protein sequence ID" value="MCQ8278273.1"/>
    <property type="molecule type" value="Genomic_DNA"/>
</dbReference>
<dbReference type="SUPFAM" id="SSF53474">
    <property type="entry name" value="alpha/beta-Hydrolases"/>
    <property type="match status" value="1"/>
</dbReference>
<gene>
    <name evidence="4" type="ORF">NFI95_07400</name>
</gene>
<dbReference type="InterPro" id="IPR008979">
    <property type="entry name" value="Galactose-bd-like_sf"/>
</dbReference>
<dbReference type="InterPro" id="IPR013736">
    <property type="entry name" value="Xaa-Pro_dipept_C"/>
</dbReference>
<protein>
    <submittedName>
        <fullName evidence="4">CocE/NonD family hydrolase</fullName>
    </submittedName>
</protein>
<dbReference type="InterPro" id="IPR050585">
    <property type="entry name" value="Xaa-Pro_dipeptidyl-ppase/CocE"/>
</dbReference>
<dbReference type="Pfam" id="PF08530">
    <property type="entry name" value="PepX_C"/>
    <property type="match status" value="1"/>
</dbReference>
<evidence type="ECO:0000256" key="1">
    <source>
        <dbReference type="ARBA" id="ARBA00022801"/>
    </source>
</evidence>
<dbReference type="Pfam" id="PF02129">
    <property type="entry name" value="Peptidase_S15"/>
    <property type="match status" value="1"/>
</dbReference>
<feature type="signal peptide" evidence="2">
    <location>
        <begin position="1"/>
        <end position="33"/>
    </location>
</feature>
<name>A0ABT1W691_9PROT</name>
<feature type="chain" id="PRO_5047056540" evidence="2">
    <location>
        <begin position="34"/>
        <end position="661"/>
    </location>
</feature>
<dbReference type="PANTHER" id="PTHR43056:SF10">
    <property type="entry name" value="COCE_NOND FAMILY, PUTATIVE (AFU_ORTHOLOGUE AFUA_7G00600)-RELATED"/>
    <property type="match status" value="1"/>
</dbReference>
<dbReference type="SMART" id="SM00939">
    <property type="entry name" value="PepX_C"/>
    <property type="match status" value="1"/>
</dbReference>
<dbReference type="GO" id="GO:0016787">
    <property type="term" value="F:hydrolase activity"/>
    <property type="evidence" value="ECO:0007669"/>
    <property type="project" value="UniProtKB-KW"/>
</dbReference>
<feature type="domain" description="Xaa-Pro dipeptidyl-peptidase C-terminal" evidence="3">
    <location>
        <begin position="386"/>
        <end position="650"/>
    </location>
</feature>
<dbReference type="Gene3D" id="3.40.50.1820">
    <property type="entry name" value="alpha/beta hydrolase"/>
    <property type="match status" value="1"/>
</dbReference>
<dbReference type="InterPro" id="IPR000383">
    <property type="entry name" value="Xaa-Pro-like_dom"/>
</dbReference>
<dbReference type="RefSeq" id="WP_422863742.1">
    <property type="nucleotide sequence ID" value="NZ_JAMSKV010000005.1"/>
</dbReference>
<keyword evidence="2" id="KW-0732">Signal</keyword>
<dbReference type="PANTHER" id="PTHR43056">
    <property type="entry name" value="PEPTIDASE S9 PROLYL OLIGOPEPTIDASE"/>
    <property type="match status" value="1"/>
</dbReference>